<reference evidence="2" key="2">
    <citation type="submission" date="2019-06" db="EMBL/GenBank/DDBJ databases">
        <title>Genomics analysis of Aphanomyces spp. identifies a new class of oomycete effector associated with host adaptation.</title>
        <authorList>
            <person name="Gaulin E."/>
        </authorList>
    </citation>
    <scope>NUCLEOTIDE SEQUENCE</scope>
    <source>
        <strain evidence="2">CBS 578.67</strain>
    </source>
</reference>
<dbReference type="GO" id="GO:0005524">
    <property type="term" value="F:ATP binding"/>
    <property type="evidence" value="ECO:0007669"/>
    <property type="project" value="InterPro"/>
</dbReference>
<sequence length="329" mass="36207">MQEIPNVSMASWLVTTASLQTGGLGVLQVELNTISASFAFMSSIVANLHDSSLNATKMRFYRRITGPSGTPRGIAGKPRAPGAAVGPHEGACTIWQATPNETNSVDQRWLEYTLWETHRVKVLCWSLHERAMAELHGIQRELWIDGAEVAVAYFRSAYTPTDYPSEFEWTGHKTVERWDKKGAASAAQLRRFMTEAESVVLEKSFTGLYGLEQTSPDLPRIKVLVETNPEGFVLKPQREGGGNNLDEVADAIKTWTPAELQAYILMDRIWPQEQPATNSELGVFGVALFDHGKAVFNEHAGHFLRTKLSSTNEGGVAAGFAVLSSPFLV</sequence>
<dbReference type="SUPFAM" id="SSF52440">
    <property type="entry name" value="PreATP-grasp domain"/>
    <property type="match status" value="1"/>
</dbReference>
<evidence type="ECO:0000313" key="4">
    <source>
        <dbReference type="Proteomes" id="UP000332933"/>
    </source>
</evidence>
<dbReference type="Proteomes" id="UP000332933">
    <property type="component" value="Unassembled WGS sequence"/>
</dbReference>
<gene>
    <name evidence="3" type="primary">Aste57867_16615</name>
    <name evidence="2" type="ORF">As57867_016558</name>
    <name evidence="3" type="ORF">ASTE57867_16615</name>
</gene>
<dbReference type="PANTHER" id="PTHR11130">
    <property type="entry name" value="GLUTATHIONE SYNTHETASE"/>
    <property type="match status" value="1"/>
</dbReference>
<dbReference type="InterPro" id="IPR016185">
    <property type="entry name" value="PreATP-grasp_dom_sf"/>
</dbReference>
<dbReference type="InterPro" id="IPR014709">
    <property type="entry name" value="Glutathione_synthase_C_euk"/>
</dbReference>
<dbReference type="InterPro" id="IPR004887">
    <property type="entry name" value="GSH_synth_subst-bd"/>
</dbReference>
<name>A0A485L627_9STRA</name>
<evidence type="ECO:0000313" key="2">
    <source>
        <dbReference type="EMBL" id="KAF0692293.1"/>
    </source>
</evidence>
<feature type="domain" description="Glutathione synthase substrate-binding" evidence="1">
    <location>
        <begin position="98"/>
        <end position="177"/>
    </location>
</feature>
<evidence type="ECO:0000259" key="1">
    <source>
        <dbReference type="Pfam" id="PF03199"/>
    </source>
</evidence>
<dbReference type="InterPro" id="IPR037013">
    <property type="entry name" value="GSH-S_sub-bd_sf"/>
</dbReference>
<organism evidence="3 4">
    <name type="scientific">Aphanomyces stellatus</name>
    <dbReference type="NCBI Taxonomy" id="120398"/>
    <lineage>
        <taxon>Eukaryota</taxon>
        <taxon>Sar</taxon>
        <taxon>Stramenopiles</taxon>
        <taxon>Oomycota</taxon>
        <taxon>Saprolegniomycetes</taxon>
        <taxon>Saprolegniales</taxon>
        <taxon>Verrucalvaceae</taxon>
        <taxon>Aphanomyces</taxon>
    </lineage>
</organism>
<dbReference type="Pfam" id="PF03917">
    <property type="entry name" value="GSH_synth_ATP"/>
    <property type="match status" value="1"/>
</dbReference>
<dbReference type="Pfam" id="PF03199">
    <property type="entry name" value="GSH_synthase"/>
    <property type="match status" value="1"/>
</dbReference>
<dbReference type="GO" id="GO:0004363">
    <property type="term" value="F:glutathione synthase activity"/>
    <property type="evidence" value="ECO:0007669"/>
    <property type="project" value="InterPro"/>
</dbReference>
<reference evidence="3 4" key="1">
    <citation type="submission" date="2019-03" db="EMBL/GenBank/DDBJ databases">
        <authorList>
            <person name="Gaulin E."/>
            <person name="Dumas B."/>
        </authorList>
    </citation>
    <scope>NUCLEOTIDE SEQUENCE [LARGE SCALE GENOMIC DNA]</scope>
    <source>
        <strain evidence="3">CBS 568.67</strain>
    </source>
</reference>
<dbReference type="GO" id="GO:0005829">
    <property type="term" value="C:cytosol"/>
    <property type="evidence" value="ECO:0007669"/>
    <property type="project" value="TreeGrafter"/>
</dbReference>
<proteinExistence type="predicted"/>
<dbReference type="GO" id="GO:0043295">
    <property type="term" value="F:glutathione binding"/>
    <property type="evidence" value="ECO:0007669"/>
    <property type="project" value="TreeGrafter"/>
</dbReference>
<accession>A0A485L627</accession>
<dbReference type="Gene3D" id="3.40.50.1760">
    <property type="entry name" value="Glutathione synthase, substrate-binding domain superfamily, eukaryotic"/>
    <property type="match status" value="1"/>
</dbReference>
<dbReference type="InterPro" id="IPR005615">
    <property type="entry name" value="Glutathione_synthase"/>
</dbReference>
<protein>
    <submittedName>
        <fullName evidence="3">Aste57867_16615 protein</fullName>
    </submittedName>
</protein>
<evidence type="ECO:0000313" key="3">
    <source>
        <dbReference type="EMBL" id="VFT93386.1"/>
    </source>
</evidence>
<dbReference type="Gene3D" id="3.30.1490.50">
    <property type="match status" value="1"/>
</dbReference>
<keyword evidence="4" id="KW-1185">Reference proteome</keyword>
<dbReference type="EMBL" id="CAADRA010005926">
    <property type="protein sequence ID" value="VFT93386.1"/>
    <property type="molecule type" value="Genomic_DNA"/>
</dbReference>
<dbReference type="Gene3D" id="3.30.470.20">
    <property type="entry name" value="ATP-grasp fold, B domain"/>
    <property type="match status" value="1"/>
</dbReference>
<dbReference type="SUPFAM" id="SSF56059">
    <property type="entry name" value="Glutathione synthetase ATP-binding domain-like"/>
    <property type="match status" value="1"/>
</dbReference>
<dbReference type="OrthoDB" id="2020073at2759"/>
<dbReference type="EMBL" id="VJMH01005905">
    <property type="protein sequence ID" value="KAF0692293.1"/>
    <property type="molecule type" value="Genomic_DNA"/>
</dbReference>
<dbReference type="AlphaFoldDB" id="A0A485L627"/>
<dbReference type="PANTHER" id="PTHR11130:SF0">
    <property type="entry name" value="GLUTATHIONE SYNTHETASE"/>
    <property type="match status" value="1"/>
</dbReference>